<name>A0ABW1IL47_9BACL</name>
<dbReference type="SUPFAM" id="SSF55729">
    <property type="entry name" value="Acyl-CoA N-acyltransferases (Nat)"/>
    <property type="match status" value="1"/>
</dbReference>
<proteinExistence type="predicted"/>
<evidence type="ECO:0000313" key="4">
    <source>
        <dbReference type="EMBL" id="MFC5985802.1"/>
    </source>
</evidence>
<evidence type="ECO:0000313" key="5">
    <source>
        <dbReference type="Proteomes" id="UP001596250"/>
    </source>
</evidence>
<dbReference type="EC" id="2.3.-.-" evidence="4"/>
<keyword evidence="2 4" id="KW-0012">Acyltransferase</keyword>
<dbReference type="InterPro" id="IPR000182">
    <property type="entry name" value="GNAT_dom"/>
</dbReference>
<evidence type="ECO:0000259" key="3">
    <source>
        <dbReference type="PROSITE" id="PS51186"/>
    </source>
</evidence>
<dbReference type="RefSeq" id="WP_379893013.1">
    <property type="nucleotide sequence ID" value="NZ_CBCSCT010000013.1"/>
</dbReference>
<reference evidence="5" key="1">
    <citation type="journal article" date="2019" name="Int. J. Syst. Evol. Microbiol.">
        <title>The Global Catalogue of Microorganisms (GCM) 10K type strain sequencing project: providing services to taxonomists for standard genome sequencing and annotation.</title>
        <authorList>
            <consortium name="The Broad Institute Genomics Platform"/>
            <consortium name="The Broad Institute Genome Sequencing Center for Infectious Disease"/>
            <person name="Wu L."/>
            <person name="Ma J."/>
        </authorList>
    </citation>
    <scope>NUCLEOTIDE SEQUENCE [LARGE SCALE GENOMIC DNA]</scope>
    <source>
        <strain evidence="5">CCM 8749</strain>
    </source>
</reference>
<dbReference type="Pfam" id="PF00583">
    <property type="entry name" value="Acetyltransf_1"/>
    <property type="match status" value="1"/>
</dbReference>
<evidence type="ECO:0000256" key="1">
    <source>
        <dbReference type="ARBA" id="ARBA00022679"/>
    </source>
</evidence>
<protein>
    <submittedName>
        <fullName evidence="4">GNAT family N-acetyltransferase</fullName>
        <ecNumber evidence="4">2.3.-.-</ecNumber>
    </submittedName>
</protein>
<comment type="caution">
    <text evidence="4">The sequence shown here is derived from an EMBL/GenBank/DDBJ whole genome shotgun (WGS) entry which is preliminary data.</text>
</comment>
<dbReference type="CDD" id="cd04301">
    <property type="entry name" value="NAT_SF"/>
    <property type="match status" value="1"/>
</dbReference>
<organism evidence="4 5">
    <name type="scientific">Marinicrinis lubricantis</name>
    <dbReference type="NCBI Taxonomy" id="2086470"/>
    <lineage>
        <taxon>Bacteria</taxon>
        <taxon>Bacillati</taxon>
        <taxon>Bacillota</taxon>
        <taxon>Bacilli</taxon>
        <taxon>Bacillales</taxon>
        <taxon>Paenibacillaceae</taxon>
    </lineage>
</organism>
<dbReference type="GO" id="GO:0016746">
    <property type="term" value="F:acyltransferase activity"/>
    <property type="evidence" value="ECO:0007669"/>
    <property type="project" value="UniProtKB-KW"/>
</dbReference>
<gene>
    <name evidence="4" type="ORF">ACFPXP_05080</name>
</gene>
<dbReference type="EMBL" id="JBHSQV010000032">
    <property type="protein sequence ID" value="MFC5985802.1"/>
    <property type="molecule type" value="Genomic_DNA"/>
</dbReference>
<feature type="domain" description="N-acetyltransferase" evidence="3">
    <location>
        <begin position="4"/>
        <end position="161"/>
    </location>
</feature>
<dbReference type="PANTHER" id="PTHR43877">
    <property type="entry name" value="AMINOALKYLPHOSPHONATE N-ACETYLTRANSFERASE-RELATED-RELATED"/>
    <property type="match status" value="1"/>
</dbReference>
<keyword evidence="5" id="KW-1185">Reference proteome</keyword>
<sequence length="165" mass="18527">MTDVQIRLSIPEDIPALVALDHMIWNTDNAPGPLYWNSAQAYAQMHPPGTQIVAAFHGKVCGYVGFRYPTPLLSNQHVIEVSLGVDPSVRRQGIGKKLLQSAAVWARQHGKTKMSLRVLATNHTAIKFYQACGFKIQGRLIDEFFINGKYVDDILMFKRIDEFGK</sequence>
<dbReference type="Proteomes" id="UP001596250">
    <property type="component" value="Unassembled WGS sequence"/>
</dbReference>
<evidence type="ECO:0000256" key="2">
    <source>
        <dbReference type="ARBA" id="ARBA00023315"/>
    </source>
</evidence>
<dbReference type="InterPro" id="IPR016181">
    <property type="entry name" value="Acyl_CoA_acyltransferase"/>
</dbReference>
<keyword evidence="1 4" id="KW-0808">Transferase</keyword>
<accession>A0ABW1IL47</accession>
<dbReference type="PROSITE" id="PS51186">
    <property type="entry name" value="GNAT"/>
    <property type="match status" value="1"/>
</dbReference>
<dbReference type="InterPro" id="IPR050832">
    <property type="entry name" value="Bact_Acetyltransf"/>
</dbReference>
<dbReference type="Gene3D" id="3.40.630.30">
    <property type="match status" value="1"/>
</dbReference>